<comment type="caution">
    <text evidence="2">The sequence shown here is derived from an EMBL/GenBank/DDBJ whole genome shotgun (WGS) entry which is preliminary data.</text>
</comment>
<organism evidence="2 3">
    <name type="scientific">Streptomyces tremellae</name>
    <dbReference type="NCBI Taxonomy" id="1124239"/>
    <lineage>
        <taxon>Bacteria</taxon>
        <taxon>Bacillati</taxon>
        <taxon>Actinomycetota</taxon>
        <taxon>Actinomycetes</taxon>
        <taxon>Kitasatosporales</taxon>
        <taxon>Streptomycetaceae</taxon>
        <taxon>Streptomyces</taxon>
    </lineage>
</organism>
<dbReference type="SUPFAM" id="SSF52096">
    <property type="entry name" value="ClpP/crotonase"/>
    <property type="match status" value="1"/>
</dbReference>
<dbReference type="InterPro" id="IPR029045">
    <property type="entry name" value="ClpP/crotonase-like_dom_sf"/>
</dbReference>
<dbReference type="EMBL" id="BAABEP010000043">
    <property type="protein sequence ID" value="GAA3746838.1"/>
    <property type="molecule type" value="Genomic_DNA"/>
</dbReference>
<accession>A0ABP7FTE7</accession>
<dbReference type="PANTHER" id="PTHR42964:SF1">
    <property type="entry name" value="POLYKETIDE BIOSYNTHESIS ENOYL-COA HYDRATASE PKSH-RELATED"/>
    <property type="match status" value="1"/>
</dbReference>
<sequence length="254" mass="27202">MSTYKLVRVERTHNGDVLEVTLDSPETGNAFSLAMIEELTDVFTSMQDDRSVRAMVLSGAGENFGLGGQRSEFEGLNASDGGDDMWTLGRKARRMCSVLAESDKVKIAKVHGKAVGAGFVVPLLCNLRVATQAATFRLPEAGLGVPPAWGGILGRLIKVIGHSAATELVLTSRVVRAEEARQLGVVHAVVPDEEGALDTQVERWLRPMLRRRDNGSLATTVAILNAYADTSDQMNGAGLDIPLLASSVAMNTER</sequence>
<gene>
    <name evidence="2" type="primary">atuE</name>
    <name evidence="2" type="ORF">GCM10023082_49190</name>
</gene>
<keyword evidence="3" id="KW-1185">Reference proteome</keyword>
<dbReference type="Gene3D" id="3.90.226.10">
    <property type="entry name" value="2-enoyl-CoA Hydratase, Chain A, domain 1"/>
    <property type="match status" value="1"/>
</dbReference>
<dbReference type="Proteomes" id="UP001499884">
    <property type="component" value="Unassembled WGS sequence"/>
</dbReference>
<protein>
    <submittedName>
        <fullName evidence="2">Isohexenylglutaconyl-CoA hydratase</fullName>
    </submittedName>
</protein>
<dbReference type="PANTHER" id="PTHR42964">
    <property type="entry name" value="ENOYL-COA HYDRATASE"/>
    <property type="match status" value="1"/>
</dbReference>
<name>A0ABP7FTE7_9ACTN</name>
<evidence type="ECO:0000256" key="1">
    <source>
        <dbReference type="ARBA" id="ARBA00005254"/>
    </source>
</evidence>
<proteinExistence type="inferred from homology"/>
<evidence type="ECO:0000313" key="3">
    <source>
        <dbReference type="Proteomes" id="UP001499884"/>
    </source>
</evidence>
<dbReference type="InterPro" id="IPR001753">
    <property type="entry name" value="Enoyl-CoA_hydra/iso"/>
</dbReference>
<evidence type="ECO:0000313" key="2">
    <source>
        <dbReference type="EMBL" id="GAA3746838.1"/>
    </source>
</evidence>
<dbReference type="Pfam" id="PF00378">
    <property type="entry name" value="ECH_1"/>
    <property type="match status" value="1"/>
</dbReference>
<dbReference type="RefSeq" id="WP_345651564.1">
    <property type="nucleotide sequence ID" value="NZ_BAABEP010000043.1"/>
</dbReference>
<reference evidence="3" key="1">
    <citation type="journal article" date="2019" name="Int. J. Syst. Evol. Microbiol.">
        <title>The Global Catalogue of Microorganisms (GCM) 10K type strain sequencing project: providing services to taxonomists for standard genome sequencing and annotation.</title>
        <authorList>
            <consortium name="The Broad Institute Genomics Platform"/>
            <consortium name="The Broad Institute Genome Sequencing Center for Infectious Disease"/>
            <person name="Wu L."/>
            <person name="Ma J."/>
        </authorList>
    </citation>
    <scope>NUCLEOTIDE SEQUENCE [LARGE SCALE GENOMIC DNA]</scope>
    <source>
        <strain evidence="3">JCM 30846</strain>
    </source>
</reference>
<comment type="similarity">
    <text evidence="1">Belongs to the enoyl-CoA hydratase/isomerase family.</text>
</comment>
<dbReference type="InterPro" id="IPR051683">
    <property type="entry name" value="Enoyl-CoA_Hydratase/Isomerase"/>
</dbReference>
<dbReference type="CDD" id="cd06558">
    <property type="entry name" value="crotonase-like"/>
    <property type="match status" value="1"/>
</dbReference>